<accession>A0A9D1SCL6</accession>
<evidence type="ECO:0000313" key="1">
    <source>
        <dbReference type="EMBL" id="HIU54653.1"/>
    </source>
</evidence>
<organism evidence="1 2">
    <name type="scientific">Candidatus Gallibacteroides avistercoris</name>
    <dbReference type="NCBI Taxonomy" id="2840833"/>
    <lineage>
        <taxon>Bacteria</taxon>
        <taxon>Pseudomonadati</taxon>
        <taxon>Bacteroidota</taxon>
        <taxon>Bacteroidia</taxon>
        <taxon>Bacteroidales</taxon>
        <taxon>Bacteroidaceae</taxon>
        <taxon>Bacteroidaceae incertae sedis</taxon>
        <taxon>Candidatus Gallibacteroides</taxon>
    </lineage>
</organism>
<proteinExistence type="predicted"/>
<dbReference type="AlphaFoldDB" id="A0A9D1SCL6"/>
<protein>
    <submittedName>
        <fullName evidence="1">Uncharacterized protein</fullName>
    </submittedName>
</protein>
<dbReference type="Proteomes" id="UP000824112">
    <property type="component" value="Unassembled WGS sequence"/>
</dbReference>
<gene>
    <name evidence="1" type="ORF">IAB03_02460</name>
</gene>
<reference evidence="1" key="2">
    <citation type="journal article" date="2021" name="PeerJ">
        <title>Extensive microbial diversity within the chicken gut microbiome revealed by metagenomics and culture.</title>
        <authorList>
            <person name="Gilroy R."/>
            <person name="Ravi A."/>
            <person name="Getino M."/>
            <person name="Pursley I."/>
            <person name="Horton D.L."/>
            <person name="Alikhan N.F."/>
            <person name="Baker D."/>
            <person name="Gharbi K."/>
            <person name="Hall N."/>
            <person name="Watson M."/>
            <person name="Adriaenssens E.M."/>
            <person name="Foster-Nyarko E."/>
            <person name="Jarju S."/>
            <person name="Secka A."/>
            <person name="Antonio M."/>
            <person name="Oren A."/>
            <person name="Chaudhuri R.R."/>
            <person name="La Ragione R."/>
            <person name="Hildebrand F."/>
            <person name="Pallen M.J."/>
        </authorList>
    </citation>
    <scope>NUCLEOTIDE SEQUENCE</scope>
    <source>
        <strain evidence="1">CHK158-818</strain>
    </source>
</reference>
<name>A0A9D1SCL6_9BACT</name>
<evidence type="ECO:0000313" key="2">
    <source>
        <dbReference type="Proteomes" id="UP000824112"/>
    </source>
</evidence>
<dbReference type="EMBL" id="DVNA01000055">
    <property type="protein sequence ID" value="HIU54653.1"/>
    <property type="molecule type" value="Genomic_DNA"/>
</dbReference>
<reference evidence="1" key="1">
    <citation type="submission" date="2020-10" db="EMBL/GenBank/DDBJ databases">
        <authorList>
            <person name="Gilroy R."/>
        </authorList>
    </citation>
    <scope>NUCLEOTIDE SEQUENCE</scope>
    <source>
        <strain evidence="1">CHK158-818</strain>
    </source>
</reference>
<sequence length="135" mass="15741">MVSPLGQKYQPLWILMDDKLYLGDIYFYALSDESAKKEKFPRGEQYKELEQLTGVPFDKNSSFKKEDLPIGEKGVMPADWFDGVILVKERRGESENLEKWKTTSYYKLEFKKGKLQSVSKIEAGKVQTPKQQMYL</sequence>
<comment type="caution">
    <text evidence="1">The sequence shown here is derived from an EMBL/GenBank/DDBJ whole genome shotgun (WGS) entry which is preliminary data.</text>
</comment>